<dbReference type="Gene3D" id="1.10.1300.10">
    <property type="entry name" value="3'5'-cyclic nucleotide phosphodiesterase, catalytic domain"/>
    <property type="match status" value="1"/>
</dbReference>
<gene>
    <name evidence="5" type="ORF">CVLEPA_LOCUS3515</name>
</gene>
<organism evidence="5 6">
    <name type="scientific">Clavelina lepadiformis</name>
    <name type="common">Light-bulb sea squirt</name>
    <name type="synonym">Ascidia lepadiformis</name>
    <dbReference type="NCBI Taxonomy" id="159417"/>
    <lineage>
        <taxon>Eukaryota</taxon>
        <taxon>Metazoa</taxon>
        <taxon>Chordata</taxon>
        <taxon>Tunicata</taxon>
        <taxon>Ascidiacea</taxon>
        <taxon>Aplousobranchia</taxon>
        <taxon>Clavelinidae</taxon>
        <taxon>Clavelina</taxon>
    </lineage>
</organism>
<keyword evidence="2" id="KW-0378">Hydrolase</keyword>
<keyword evidence="1" id="KW-0479">Metal-binding</keyword>
<evidence type="ECO:0000256" key="1">
    <source>
        <dbReference type="ARBA" id="ARBA00022723"/>
    </source>
</evidence>
<feature type="region of interest" description="Disordered" evidence="3">
    <location>
        <begin position="1"/>
        <end position="66"/>
    </location>
</feature>
<feature type="domain" description="PDEase" evidence="4">
    <location>
        <begin position="63"/>
        <end position="394"/>
    </location>
</feature>
<dbReference type="PROSITE" id="PS51845">
    <property type="entry name" value="PDEASE_I_2"/>
    <property type="match status" value="1"/>
</dbReference>
<dbReference type="Pfam" id="PF00233">
    <property type="entry name" value="PDEase_I"/>
    <property type="match status" value="1"/>
</dbReference>
<evidence type="ECO:0000313" key="6">
    <source>
        <dbReference type="Proteomes" id="UP001642483"/>
    </source>
</evidence>
<dbReference type="Proteomes" id="UP001642483">
    <property type="component" value="Unassembled WGS sequence"/>
</dbReference>
<dbReference type="SUPFAM" id="SSF109604">
    <property type="entry name" value="HD-domain/PDEase-like"/>
    <property type="match status" value="1"/>
</dbReference>
<evidence type="ECO:0000256" key="2">
    <source>
        <dbReference type="ARBA" id="ARBA00022801"/>
    </source>
</evidence>
<dbReference type="InterPro" id="IPR023174">
    <property type="entry name" value="PDEase_CS"/>
</dbReference>
<dbReference type="PROSITE" id="PS00126">
    <property type="entry name" value="PDEASE_I_1"/>
    <property type="match status" value="1"/>
</dbReference>
<dbReference type="CDD" id="cd00077">
    <property type="entry name" value="HDc"/>
    <property type="match status" value="1"/>
</dbReference>
<dbReference type="PANTHER" id="PTHR11347">
    <property type="entry name" value="CYCLIC NUCLEOTIDE PHOSPHODIESTERASE"/>
    <property type="match status" value="1"/>
</dbReference>
<name>A0ABP0F5N4_CLALP</name>
<feature type="compositionally biased region" description="Basic and acidic residues" evidence="3">
    <location>
        <begin position="14"/>
        <end position="24"/>
    </location>
</feature>
<dbReference type="InterPro" id="IPR036971">
    <property type="entry name" value="PDEase_catalytic_dom_sf"/>
</dbReference>
<dbReference type="InterPro" id="IPR023088">
    <property type="entry name" value="PDEase"/>
</dbReference>
<sequence length="394" mass="45844">MTSPKGNRTNLKSTDLKATEEISSRKTSNTAFANERKPVHSTVLSDRIRANQATQLRHPKENVEEDQGDFEDITMPGVEAIHCPKGIMRDLSEPRFDVWRLDRDSMVDHIEYMYHDLGIVRAWKIPRTTLKMFLLGVRERYQDNPYHNFKHCFCVTQMAYSMICKLRLRNLISVDHMGALLTAAVCHDVDHPGLNNSYHSHARTPLAILYNYQSILEQHHFAVACRILSNKERNIFRNVNNRDEVLTNIGELILATDLARHKEIMEEYTNTLTLGFDFKNSNHVMRLLKIIIKCSDVSNEVRPETVASPWVERLFAEYSEQSAREKRECLPVTPYMDPDMVNVAESQQGFIRGMMLPMYDKLCKLIVEARVYYVNPLYEALLRYELEDMQEREA</sequence>
<dbReference type="PRINTS" id="PR00387">
    <property type="entry name" value="PDIESTERASE1"/>
</dbReference>
<evidence type="ECO:0000256" key="3">
    <source>
        <dbReference type="SAM" id="MobiDB-lite"/>
    </source>
</evidence>
<dbReference type="EMBL" id="CAWYQH010000002">
    <property type="protein sequence ID" value="CAK8673759.1"/>
    <property type="molecule type" value="Genomic_DNA"/>
</dbReference>
<feature type="compositionally biased region" description="Polar residues" evidence="3">
    <location>
        <begin position="1"/>
        <end position="13"/>
    </location>
</feature>
<proteinExistence type="predicted"/>
<dbReference type="SMART" id="SM00471">
    <property type="entry name" value="HDc"/>
    <property type="match status" value="1"/>
</dbReference>
<accession>A0ABP0F5N4</accession>
<comment type="caution">
    <text evidence="5">The sequence shown here is derived from an EMBL/GenBank/DDBJ whole genome shotgun (WGS) entry which is preliminary data.</text>
</comment>
<evidence type="ECO:0000313" key="5">
    <source>
        <dbReference type="EMBL" id="CAK8673759.1"/>
    </source>
</evidence>
<evidence type="ECO:0000259" key="4">
    <source>
        <dbReference type="PROSITE" id="PS51845"/>
    </source>
</evidence>
<dbReference type="InterPro" id="IPR003607">
    <property type="entry name" value="HD/PDEase_dom"/>
</dbReference>
<protein>
    <recommendedName>
        <fullName evidence="4">PDEase domain-containing protein</fullName>
    </recommendedName>
</protein>
<reference evidence="5 6" key="1">
    <citation type="submission" date="2024-02" db="EMBL/GenBank/DDBJ databases">
        <authorList>
            <person name="Daric V."/>
            <person name="Darras S."/>
        </authorList>
    </citation>
    <scope>NUCLEOTIDE SEQUENCE [LARGE SCALE GENOMIC DNA]</scope>
</reference>
<keyword evidence="6" id="KW-1185">Reference proteome</keyword>
<dbReference type="InterPro" id="IPR002073">
    <property type="entry name" value="PDEase_catalytic_dom"/>
</dbReference>